<dbReference type="OrthoDB" id="4704294at2"/>
<comment type="caution">
    <text evidence="2">The sequence shown here is derived from an EMBL/GenBank/DDBJ whole genome shotgun (WGS) entry which is preliminary data.</text>
</comment>
<dbReference type="InParanoid" id="A0A4R5DDI0"/>
<dbReference type="Proteomes" id="UP000294739">
    <property type="component" value="Unassembled WGS sequence"/>
</dbReference>
<feature type="domain" description="Carboxymuconolactone decarboxylase-like" evidence="1">
    <location>
        <begin position="41"/>
        <end position="100"/>
    </location>
</feature>
<protein>
    <submittedName>
        <fullName evidence="2">Carboxymuconolactone decarboxylase family protein</fullName>
    </submittedName>
</protein>
<gene>
    <name evidence="2" type="ORF">E1269_08630</name>
</gene>
<dbReference type="Pfam" id="PF02627">
    <property type="entry name" value="CMD"/>
    <property type="match status" value="1"/>
</dbReference>
<dbReference type="Gene3D" id="1.20.1290.10">
    <property type="entry name" value="AhpD-like"/>
    <property type="match status" value="1"/>
</dbReference>
<evidence type="ECO:0000313" key="2">
    <source>
        <dbReference type="EMBL" id="TDE11819.1"/>
    </source>
</evidence>
<dbReference type="SUPFAM" id="SSF69118">
    <property type="entry name" value="AhpD-like"/>
    <property type="match status" value="1"/>
</dbReference>
<evidence type="ECO:0000259" key="1">
    <source>
        <dbReference type="Pfam" id="PF02627"/>
    </source>
</evidence>
<organism evidence="2 3">
    <name type="scientific">Jiangella asiatica</name>
    <dbReference type="NCBI Taxonomy" id="2530372"/>
    <lineage>
        <taxon>Bacteria</taxon>
        <taxon>Bacillati</taxon>
        <taxon>Actinomycetota</taxon>
        <taxon>Actinomycetes</taxon>
        <taxon>Jiangellales</taxon>
        <taxon>Jiangellaceae</taxon>
        <taxon>Jiangella</taxon>
    </lineage>
</organism>
<dbReference type="PANTHER" id="PTHR34846">
    <property type="entry name" value="4-CARBOXYMUCONOLACTONE DECARBOXYLASE FAMILY PROTEIN (AFU_ORTHOLOGUE AFUA_6G11590)"/>
    <property type="match status" value="1"/>
</dbReference>
<keyword evidence="3" id="KW-1185">Reference proteome</keyword>
<sequence>MARVPYLSEADLAPADRDMMARPINLFRALANSPGGMRRHYEFGEWIRWECELDPRLRELAILHVGYLTANAYEFSHHVEIGRRFGVTDADVDGLARFAAGEPSGLSELEDLVLAAARELTEDAGLAPSTWAALCERLPAPRVTELVIVVAFYNYVVRVLSGLDIDVEDEYLPYLDRFPLPDTRSGAPS</sequence>
<name>A0A4R5DDI0_9ACTN</name>
<accession>A0A4R5DDI0</accession>
<dbReference type="GO" id="GO:0051920">
    <property type="term" value="F:peroxiredoxin activity"/>
    <property type="evidence" value="ECO:0007669"/>
    <property type="project" value="InterPro"/>
</dbReference>
<dbReference type="RefSeq" id="WP_131893411.1">
    <property type="nucleotide sequence ID" value="NZ_SMKZ01000009.1"/>
</dbReference>
<dbReference type="PANTHER" id="PTHR34846:SF11">
    <property type="entry name" value="4-CARBOXYMUCONOLACTONE DECARBOXYLASE FAMILY PROTEIN (AFU_ORTHOLOGUE AFUA_6G11590)"/>
    <property type="match status" value="1"/>
</dbReference>
<dbReference type="InterPro" id="IPR029032">
    <property type="entry name" value="AhpD-like"/>
</dbReference>
<dbReference type="InterPro" id="IPR003779">
    <property type="entry name" value="CMD-like"/>
</dbReference>
<dbReference type="AlphaFoldDB" id="A0A4R5DDI0"/>
<dbReference type="EMBL" id="SMKZ01000009">
    <property type="protein sequence ID" value="TDE11819.1"/>
    <property type="molecule type" value="Genomic_DNA"/>
</dbReference>
<proteinExistence type="predicted"/>
<evidence type="ECO:0000313" key="3">
    <source>
        <dbReference type="Proteomes" id="UP000294739"/>
    </source>
</evidence>
<reference evidence="2 3" key="1">
    <citation type="submission" date="2019-03" db="EMBL/GenBank/DDBJ databases">
        <title>Draft genome sequences of novel Actinobacteria.</title>
        <authorList>
            <person name="Sahin N."/>
            <person name="Ay H."/>
            <person name="Saygin H."/>
        </authorList>
    </citation>
    <scope>NUCLEOTIDE SEQUENCE [LARGE SCALE GENOMIC DNA]</scope>
    <source>
        <strain evidence="2 3">5K138</strain>
    </source>
</reference>